<dbReference type="InterPro" id="IPR036271">
    <property type="entry name" value="Tet_transcr_reg_TetR-rel_C_sf"/>
</dbReference>
<dbReference type="Pfam" id="PF00440">
    <property type="entry name" value="TetR_N"/>
    <property type="match status" value="1"/>
</dbReference>
<dbReference type="InterPro" id="IPR041490">
    <property type="entry name" value="KstR2_TetR_C"/>
</dbReference>
<evidence type="ECO:0000256" key="1">
    <source>
        <dbReference type="ARBA" id="ARBA00023125"/>
    </source>
</evidence>
<dbReference type="Proteomes" id="UP001596138">
    <property type="component" value="Unassembled WGS sequence"/>
</dbReference>
<feature type="DNA-binding region" description="H-T-H motif" evidence="2">
    <location>
        <begin position="37"/>
        <end position="56"/>
    </location>
</feature>
<comment type="caution">
    <text evidence="4">The sequence shown here is derived from an EMBL/GenBank/DDBJ whole genome shotgun (WGS) entry which is preliminary data.</text>
</comment>
<dbReference type="PRINTS" id="PR00455">
    <property type="entry name" value="HTHTETR"/>
</dbReference>
<dbReference type="Gene3D" id="1.10.10.60">
    <property type="entry name" value="Homeodomain-like"/>
    <property type="match status" value="1"/>
</dbReference>
<dbReference type="RefSeq" id="WP_386763369.1">
    <property type="nucleotide sequence ID" value="NZ_JBHSTI010000002.1"/>
</dbReference>
<accession>A0ABW1SWD0</accession>
<evidence type="ECO:0000256" key="2">
    <source>
        <dbReference type="PROSITE-ProRule" id="PRU00335"/>
    </source>
</evidence>
<feature type="domain" description="HTH tetR-type" evidence="3">
    <location>
        <begin position="14"/>
        <end position="74"/>
    </location>
</feature>
<keyword evidence="1 2" id="KW-0238">DNA-binding</keyword>
<evidence type="ECO:0000259" key="3">
    <source>
        <dbReference type="PROSITE" id="PS50977"/>
    </source>
</evidence>
<keyword evidence="5" id="KW-1185">Reference proteome</keyword>
<dbReference type="InterPro" id="IPR001647">
    <property type="entry name" value="HTH_TetR"/>
</dbReference>
<sequence length="201" mass="21496">MTTTPVAPDAAVPGTRREQILATAAELFAHRGFNGVSINDIGAAVGISGPALYRHFPSKDAVLGEMLLGISRSLLTEGSQRRRAAASPSDLLPSLIEAHVEFALSQPALITVYNRDIASLGEDDQREVRRLQRAYVEIWVGAIRDAVPGTDEQHARSAAHATFGLINSTPHSARIDRAEMAELLTRMATAALLTPGTLPRA</sequence>
<dbReference type="EMBL" id="JBHSTI010000002">
    <property type="protein sequence ID" value="MFC6236322.1"/>
    <property type="molecule type" value="Genomic_DNA"/>
</dbReference>
<protein>
    <submittedName>
        <fullName evidence="4">TetR/AcrR family transcriptional regulator</fullName>
    </submittedName>
</protein>
<dbReference type="PANTHER" id="PTHR30055:SF237">
    <property type="entry name" value="TRANSCRIPTIONAL REPRESSOR MCE3R"/>
    <property type="match status" value="1"/>
</dbReference>
<dbReference type="SUPFAM" id="SSF46689">
    <property type="entry name" value="Homeodomain-like"/>
    <property type="match status" value="1"/>
</dbReference>
<evidence type="ECO:0000313" key="4">
    <source>
        <dbReference type="EMBL" id="MFC6236322.1"/>
    </source>
</evidence>
<dbReference type="InterPro" id="IPR023772">
    <property type="entry name" value="DNA-bd_HTH_TetR-type_CS"/>
</dbReference>
<dbReference type="SUPFAM" id="SSF48498">
    <property type="entry name" value="Tetracyclin repressor-like, C-terminal domain"/>
    <property type="match status" value="1"/>
</dbReference>
<dbReference type="Pfam" id="PF17932">
    <property type="entry name" value="TetR_C_24"/>
    <property type="match status" value="1"/>
</dbReference>
<dbReference type="InterPro" id="IPR050109">
    <property type="entry name" value="HTH-type_TetR-like_transc_reg"/>
</dbReference>
<evidence type="ECO:0000313" key="5">
    <source>
        <dbReference type="Proteomes" id="UP001596138"/>
    </source>
</evidence>
<dbReference type="PANTHER" id="PTHR30055">
    <property type="entry name" value="HTH-TYPE TRANSCRIPTIONAL REGULATOR RUTR"/>
    <property type="match status" value="1"/>
</dbReference>
<gene>
    <name evidence="4" type="ORF">ACFQGU_00410</name>
</gene>
<dbReference type="Gene3D" id="1.10.357.10">
    <property type="entry name" value="Tetracycline Repressor, domain 2"/>
    <property type="match status" value="1"/>
</dbReference>
<dbReference type="InterPro" id="IPR009057">
    <property type="entry name" value="Homeodomain-like_sf"/>
</dbReference>
<name>A0ABW1SWD0_9ACTN</name>
<proteinExistence type="predicted"/>
<organism evidence="4 5">
    <name type="scientific">Longivirga aurantiaca</name>
    <dbReference type="NCBI Taxonomy" id="1837743"/>
    <lineage>
        <taxon>Bacteria</taxon>
        <taxon>Bacillati</taxon>
        <taxon>Actinomycetota</taxon>
        <taxon>Actinomycetes</taxon>
        <taxon>Sporichthyales</taxon>
        <taxon>Sporichthyaceae</taxon>
        <taxon>Longivirga</taxon>
    </lineage>
</organism>
<reference evidence="5" key="1">
    <citation type="journal article" date="2019" name="Int. J. Syst. Evol. Microbiol.">
        <title>The Global Catalogue of Microorganisms (GCM) 10K type strain sequencing project: providing services to taxonomists for standard genome sequencing and annotation.</title>
        <authorList>
            <consortium name="The Broad Institute Genomics Platform"/>
            <consortium name="The Broad Institute Genome Sequencing Center for Infectious Disease"/>
            <person name="Wu L."/>
            <person name="Ma J."/>
        </authorList>
    </citation>
    <scope>NUCLEOTIDE SEQUENCE [LARGE SCALE GENOMIC DNA]</scope>
    <source>
        <strain evidence="5">CGMCC 4.7317</strain>
    </source>
</reference>
<dbReference type="PROSITE" id="PS01081">
    <property type="entry name" value="HTH_TETR_1"/>
    <property type="match status" value="1"/>
</dbReference>
<dbReference type="PROSITE" id="PS50977">
    <property type="entry name" value="HTH_TETR_2"/>
    <property type="match status" value="1"/>
</dbReference>